<organism evidence="1 2">
    <name type="scientific">Thermanaerosceptrum fracticalcis</name>
    <dbReference type="NCBI Taxonomy" id="1712410"/>
    <lineage>
        <taxon>Bacteria</taxon>
        <taxon>Bacillati</taxon>
        <taxon>Bacillota</taxon>
        <taxon>Clostridia</taxon>
        <taxon>Eubacteriales</taxon>
        <taxon>Peptococcaceae</taxon>
        <taxon>Thermanaerosceptrum</taxon>
    </lineage>
</organism>
<evidence type="ECO:0000313" key="1">
    <source>
        <dbReference type="EMBL" id="QNB45807.1"/>
    </source>
</evidence>
<dbReference type="OrthoDB" id="9810419at2"/>
<dbReference type="EMBL" id="CP045798">
    <property type="protein sequence ID" value="QNB45807.1"/>
    <property type="molecule type" value="Genomic_DNA"/>
</dbReference>
<dbReference type="Proteomes" id="UP000515847">
    <property type="component" value="Chromosome"/>
</dbReference>
<dbReference type="RefSeq" id="WP_034424161.1">
    <property type="nucleotide sequence ID" value="NZ_CP045798.1"/>
</dbReference>
<dbReference type="PANTHER" id="PTHR30531">
    <property type="entry name" value="FLAGELLAR BIOSYNTHETIC PROTEIN FLHB"/>
    <property type="match status" value="1"/>
</dbReference>
<evidence type="ECO:0000313" key="2">
    <source>
        <dbReference type="Proteomes" id="UP000515847"/>
    </source>
</evidence>
<dbReference type="Pfam" id="PF01312">
    <property type="entry name" value="Bac_export_2"/>
    <property type="match status" value="1"/>
</dbReference>
<accession>A0A7G6E153</accession>
<dbReference type="InterPro" id="IPR029025">
    <property type="entry name" value="T3SS_substrate_exporter_C"/>
</dbReference>
<keyword evidence="1" id="KW-0966">Cell projection</keyword>
<keyword evidence="1" id="KW-0282">Flagellum</keyword>
<dbReference type="KEGG" id="tfr:BR63_05465"/>
<dbReference type="GO" id="GO:0009306">
    <property type="term" value="P:protein secretion"/>
    <property type="evidence" value="ECO:0007669"/>
    <property type="project" value="InterPro"/>
</dbReference>
<proteinExistence type="predicted"/>
<dbReference type="Gene3D" id="3.40.1690.10">
    <property type="entry name" value="secretion proteins EscU"/>
    <property type="match status" value="1"/>
</dbReference>
<gene>
    <name evidence="1" type="ORF">BR63_05465</name>
</gene>
<dbReference type="PANTHER" id="PTHR30531:SF12">
    <property type="entry name" value="FLAGELLAR BIOSYNTHETIC PROTEIN FLHB"/>
    <property type="match status" value="1"/>
</dbReference>
<dbReference type="SUPFAM" id="SSF160544">
    <property type="entry name" value="EscU C-terminal domain-like"/>
    <property type="match status" value="1"/>
</dbReference>
<keyword evidence="2" id="KW-1185">Reference proteome</keyword>
<dbReference type="GO" id="GO:0005886">
    <property type="term" value="C:plasma membrane"/>
    <property type="evidence" value="ECO:0007669"/>
    <property type="project" value="TreeGrafter"/>
</dbReference>
<keyword evidence="1" id="KW-0969">Cilium</keyword>
<protein>
    <submittedName>
        <fullName evidence="1">Flagellar biosynthesis protein FlhB</fullName>
    </submittedName>
</protein>
<dbReference type="AlphaFoldDB" id="A0A7G6E153"/>
<reference evidence="1 2" key="1">
    <citation type="journal article" date="2019" name="Front. Microbiol.">
        <title>Thermoanaerosceptrum fracticalcis gen. nov. sp. nov., a Novel Fumarate-Fermenting Microorganism From a Deep Fractured Carbonate Aquifer of the US Great Basin.</title>
        <authorList>
            <person name="Hamilton-Brehm S.D."/>
            <person name="Stewart L.E."/>
            <person name="Zavarin M."/>
            <person name="Caldwell M."/>
            <person name="Lawson P.A."/>
            <person name="Onstott T.C."/>
            <person name="Grzymski J."/>
            <person name="Neveux I."/>
            <person name="Lollar B.S."/>
            <person name="Russell C.E."/>
            <person name="Moser D.P."/>
        </authorList>
    </citation>
    <scope>NUCLEOTIDE SEQUENCE [LARGE SCALE GENOMIC DNA]</scope>
    <source>
        <strain evidence="1 2">DRI-13</strain>
    </source>
</reference>
<name>A0A7G6E153_THEFR</name>
<sequence>MKGKKQAAALDYNLEEPQGAPKVIAVGEGLMAEKILSVARDHGIPILENREIVAKLIEVPLGTEIPPDLYEAVARVLAFLYRLDQEKNSKNREES</sequence>
<dbReference type="InterPro" id="IPR006135">
    <property type="entry name" value="T3SS_substrate_exporter"/>
</dbReference>